<dbReference type="PANTHER" id="PTHR10026">
    <property type="entry name" value="CYCLIN"/>
    <property type="match status" value="1"/>
</dbReference>
<evidence type="ECO:0008006" key="3">
    <source>
        <dbReference type="Google" id="ProtNLM"/>
    </source>
</evidence>
<protein>
    <recommendedName>
        <fullName evidence="3">Cyclin domain-containing protein</fullName>
    </recommendedName>
</protein>
<gene>
    <name evidence="1" type="ORF">FJTKL_11507</name>
</gene>
<name>A0ABR4EGN8_9PEZI</name>
<proteinExistence type="predicted"/>
<dbReference type="EMBL" id="JBAWTH010000056">
    <property type="protein sequence ID" value="KAL2281612.1"/>
    <property type="molecule type" value="Genomic_DNA"/>
</dbReference>
<reference evidence="1 2" key="1">
    <citation type="submission" date="2024-03" db="EMBL/GenBank/DDBJ databases">
        <title>A high-quality draft genome sequence of Diaporthe vaccinii, a causative agent of upright dieback and viscid rot disease in cranberry plants.</title>
        <authorList>
            <person name="Sarrasin M."/>
            <person name="Lang B.F."/>
            <person name="Burger G."/>
        </authorList>
    </citation>
    <scope>NUCLEOTIDE SEQUENCE [LARGE SCALE GENOMIC DNA]</scope>
    <source>
        <strain evidence="1 2">IS7</strain>
    </source>
</reference>
<accession>A0ABR4EGN8</accession>
<dbReference type="Gene3D" id="1.10.472.10">
    <property type="entry name" value="Cyclin-like"/>
    <property type="match status" value="2"/>
</dbReference>
<dbReference type="InterPro" id="IPR043198">
    <property type="entry name" value="Cyclin/Ssn8"/>
</dbReference>
<sequence length="317" mass="35561">MAHMTNPLATAEQLYQRNNLSSLPNDLQDVMFYVTQSLTQAAGVLLQLPQSATAQANVILARYWLAESRPLLTTEFSDVSAACVFLVSKMGSRARSPRDISNVYAYLLSSSSSFMRSKGAQPPVDDPSSYYLSDADYFAFHNRVLALEARILYTLSFDTHVALPHPLAVTYLQTLDFCNQSKESISRRTVEYLNTALLSPQLLYLTHQPNMLAVSAIYNAAKDVGAKMPECEWWEVFDVEREELGFLVVAMRSLEGWVRKQREGFPWVAEGMVTRKTVQAELQARGIRNGNGGQVEDEEAAMMTQMDRMMEQADAQS</sequence>
<dbReference type="SUPFAM" id="SSF47954">
    <property type="entry name" value="Cyclin-like"/>
    <property type="match status" value="2"/>
</dbReference>
<keyword evidence="2" id="KW-1185">Reference proteome</keyword>
<dbReference type="InterPro" id="IPR036915">
    <property type="entry name" value="Cyclin-like_sf"/>
</dbReference>
<evidence type="ECO:0000313" key="1">
    <source>
        <dbReference type="EMBL" id="KAL2281612.1"/>
    </source>
</evidence>
<comment type="caution">
    <text evidence="1">The sequence shown here is derived from an EMBL/GenBank/DDBJ whole genome shotgun (WGS) entry which is preliminary data.</text>
</comment>
<dbReference type="Proteomes" id="UP001600888">
    <property type="component" value="Unassembled WGS sequence"/>
</dbReference>
<evidence type="ECO:0000313" key="2">
    <source>
        <dbReference type="Proteomes" id="UP001600888"/>
    </source>
</evidence>
<organism evidence="1 2">
    <name type="scientific">Diaporthe vaccinii</name>
    <dbReference type="NCBI Taxonomy" id="105482"/>
    <lineage>
        <taxon>Eukaryota</taxon>
        <taxon>Fungi</taxon>
        <taxon>Dikarya</taxon>
        <taxon>Ascomycota</taxon>
        <taxon>Pezizomycotina</taxon>
        <taxon>Sordariomycetes</taxon>
        <taxon>Sordariomycetidae</taxon>
        <taxon>Diaporthales</taxon>
        <taxon>Diaporthaceae</taxon>
        <taxon>Diaporthe</taxon>
        <taxon>Diaporthe eres species complex</taxon>
    </lineage>
</organism>